<proteinExistence type="predicted"/>
<protein>
    <submittedName>
        <fullName evidence="1">Uncharacterized protein</fullName>
    </submittedName>
</protein>
<sequence length="71" mass="7827">MKFNARLVLLTRAVEQSGVVNLHFRPEGDNLLPQMVIPVSPLDAYALKFGALYRFEAIEVEEALPIESAAG</sequence>
<dbReference type="Proteomes" id="UP000234414">
    <property type="component" value="Chromosome"/>
</dbReference>
<gene>
    <name evidence="1" type="ORF">SmaCSM2_15360</name>
</gene>
<dbReference type="EMBL" id="CP025298">
    <property type="protein sequence ID" value="AUI08478.1"/>
    <property type="molecule type" value="Genomic_DNA"/>
</dbReference>
<evidence type="ECO:0000313" key="2">
    <source>
        <dbReference type="Proteomes" id="UP000234414"/>
    </source>
</evidence>
<dbReference type="AlphaFoldDB" id="A0AAD0BXA2"/>
<name>A0AAD0BXA2_STEMA</name>
<dbReference type="RefSeq" id="WP_049445590.1">
    <property type="nucleotide sequence ID" value="NZ_CP025298.1"/>
</dbReference>
<evidence type="ECO:0000313" key="1">
    <source>
        <dbReference type="EMBL" id="AUI08478.1"/>
    </source>
</evidence>
<accession>A0AAD0BXA2</accession>
<organism evidence="1 2">
    <name type="scientific">Stenotrophomonas maltophilia</name>
    <name type="common">Pseudomonas maltophilia</name>
    <name type="synonym">Xanthomonas maltophilia</name>
    <dbReference type="NCBI Taxonomy" id="40324"/>
    <lineage>
        <taxon>Bacteria</taxon>
        <taxon>Pseudomonadati</taxon>
        <taxon>Pseudomonadota</taxon>
        <taxon>Gammaproteobacteria</taxon>
        <taxon>Lysobacterales</taxon>
        <taxon>Lysobacteraceae</taxon>
        <taxon>Stenotrophomonas</taxon>
        <taxon>Stenotrophomonas maltophilia group</taxon>
    </lineage>
</organism>
<reference evidence="1 2" key="1">
    <citation type="submission" date="2017-12" db="EMBL/GenBank/DDBJ databases">
        <title>Complete Genome Sequence of Stenotrophomonas maltophilia CSM2.</title>
        <authorList>
            <person name="Castro-Jaimes S."/>
            <person name="Lopez-Leal G."/>
            <person name="Barberena Jonas C."/>
            <person name="Bustos P."/>
            <person name="Perez-Oseguera A."/>
            <person name="Cevallos M.A."/>
        </authorList>
    </citation>
    <scope>NUCLEOTIDE SEQUENCE [LARGE SCALE GENOMIC DNA]</scope>
    <source>
        <strain evidence="1 2">CSM2</strain>
    </source>
</reference>